<evidence type="ECO:0008006" key="4">
    <source>
        <dbReference type="Google" id="ProtNLM"/>
    </source>
</evidence>
<dbReference type="EMBL" id="JAFNEN010000136">
    <property type="protein sequence ID" value="KAG8192717.1"/>
    <property type="molecule type" value="Genomic_DNA"/>
</dbReference>
<sequence>MLHKFLACFCLLLLHVYGTRASFDVRYSNFDDYLNSLDEDQARLMDEEQEGSGGGAIEDPMTHFKLPFRTGLTRSKDETCCSLGHLAGDKGYHCIAKFYAARVLLRNQNRAHNRKLGFHGKYGTADYGTKAMRTFEQCVATRGMVFHKCCRHAAQEKRSKPHFDSMQRKRYESKMMKIRMPKRVPLEEVAW</sequence>
<dbReference type="Proteomes" id="UP000827092">
    <property type="component" value="Unassembled WGS sequence"/>
</dbReference>
<evidence type="ECO:0000313" key="3">
    <source>
        <dbReference type="Proteomes" id="UP000827092"/>
    </source>
</evidence>
<comment type="caution">
    <text evidence="2">The sequence shown here is derived from an EMBL/GenBank/DDBJ whole genome shotgun (WGS) entry which is preliminary data.</text>
</comment>
<dbReference type="AlphaFoldDB" id="A0AAV6V7Y2"/>
<organism evidence="2 3">
    <name type="scientific">Oedothorax gibbosus</name>
    <dbReference type="NCBI Taxonomy" id="931172"/>
    <lineage>
        <taxon>Eukaryota</taxon>
        <taxon>Metazoa</taxon>
        <taxon>Ecdysozoa</taxon>
        <taxon>Arthropoda</taxon>
        <taxon>Chelicerata</taxon>
        <taxon>Arachnida</taxon>
        <taxon>Araneae</taxon>
        <taxon>Araneomorphae</taxon>
        <taxon>Entelegynae</taxon>
        <taxon>Araneoidea</taxon>
        <taxon>Linyphiidae</taxon>
        <taxon>Erigoninae</taxon>
        <taxon>Oedothorax</taxon>
    </lineage>
</organism>
<feature type="signal peptide" evidence="1">
    <location>
        <begin position="1"/>
        <end position="21"/>
    </location>
</feature>
<keyword evidence="1" id="KW-0732">Signal</keyword>
<evidence type="ECO:0000256" key="1">
    <source>
        <dbReference type="SAM" id="SignalP"/>
    </source>
</evidence>
<protein>
    <recommendedName>
        <fullName evidence="4">Secreted protein</fullName>
    </recommendedName>
</protein>
<evidence type="ECO:0000313" key="2">
    <source>
        <dbReference type="EMBL" id="KAG8192717.1"/>
    </source>
</evidence>
<reference evidence="2 3" key="1">
    <citation type="journal article" date="2022" name="Nat. Ecol. Evol.">
        <title>A masculinizing supergene underlies an exaggerated male reproductive morph in a spider.</title>
        <authorList>
            <person name="Hendrickx F."/>
            <person name="De Corte Z."/>
            <person name="Sonet G."/>
            <person name="Van Belleghem S.M."/>
            <person name="Kostlbacher S."/>
            <person name="Vangestel C."/>
        </authorList>
    </citation>
    <scope>NUCLEOTIDE SEQUENCE [LARGE SCALE GENOMIC DNA]</scope>
    <source>
        <strain evidence="2">W744_W776</strain>
    </source>
</reference>
<feature type="chain" id="PRO_5043798358" description="Secreted protein" evidence="1">
    <location>
        <begin position="22"/>
        <end position="191"/>
    </location>
</feature>
<name>A0AAV6V7Y2_9ARAC</name>
<proteinExistence type="predicted"/>
<gene>
    <name evidence="2" type="ORF">JTE90_009740</name>
</gene>
<accession>A0AAV6V7Y2</accession>
<keyword evidence="3" id="KW-1185">Reference proteome</keyword>